<name>A0A6M0CF19_9FLAO</name>
<reference evidence="2 3" key="1">
    <citation type="submission" date="2020-01" db="EMBL/GenBank/DDBJ databases">
        <title>Spongiivirga citrea KCTC 32990T.</title>
        <authorList>
            <person name="Wang G."/>
        </authorList>
    </citation>
    <scope>NUCLEOTIDE SEQUENCE [LARGE SCALE GENOMIC DNA]</scope>
    <source>
        <strain evidence="2 3">KCTC 32990</strain>
    </source>
</reference>
<keyword evidence="1" id="KW-0472">Membrane</keyword>
<feature type="transmembrane region" description="Helical" evidence="1">
    <location>
        <begin position="128"/>
        <end position="149"/>
    </location>
</feature>
<organism evidence="2 3">
    <name type="scientific">Spongiivirga citrea</name>
    <dbReference type="NCBI Taxonomy" id="1481457"/>
    <lineage>
        <taxon>Bacteria</taxon>
        <taxon>Pseudomonadati</taxon>
        <taxon>Bacteroidota</taxon>
        <taxon>Flavobacteriia</taxon>
        <taxon>Flavobacteriales</taxon>
        <taxon>Flavobacteriaceae</taxon>
        <taxon>Spongiivirga</taxon>
    </lineage>
</organism>
<keyword evidence="1" id="KW-0812">Transmembrane</keyword>
<dbReference type="AlphaFoldDB" id="A0A6M0CF19"/>
<proteinExistence type="predicted"/>
<gene>
    <name evidence="2" type="ORF">GWK10_04025</name>
</gene>
<dbReference type="EMBL" id="JAABOQ010000002">
    <property type="protein sequence ID" value="NER16361.1"/>
    <property type="molecule type" value="Genomic_DNA"/>
</dbReference>
<comment type="caution">
    <text evidence="2">The sequence shown here is derived from an EMBL/GenBank/DDBJ whole genome shotgun (WGS) entry which is preliminary data.</text>
</comment>
<feature type="transmembrane region" description="Helical" evidence="1">
    <location>
        <begin position="102"/>
        <end position="122"/>
    </location>
</feature>
<protein>
    <submittedName>
        <fullName evidence="2">Uncharacterized protein</fullName>
    </submittedName>
</protein>
<feature type="transmembrane region" description="Helical" evidence="1">
    <location>
        <begin position="12"/>
        <end position="31"/>
    </location>
</feature>
<keyword evidence="3" id="KW-1185">Reference proteome</keyword>
<keyword evidence="1" id="KW-1133">Transmembrane helix</keyword>
<feature type="transmembrane region" description="Helical" evidence="1">
    <location>
        <begin position="73"/>
        <end position="90"/>
    </location>
</feature>
<sequence length="162" mass="18968">MNTRFLLPHSLKTVGWILLIPSVLYGIYVHIVGFEFDEVMRTSVFAIWRDTFLSSSPSDNFFEVIENGILDEILTICIILGGIFVGFAKVKDEDEFIGKIRTESLIWAIYLNSIIFVFATIFVYDMPYFNVLIFNAFTPILFFVIRFHFLLHQSKKELRYEE</sequence>
<evidence type="ECO:0000313" key="3">
    <source>
        <dbReference type="Proteomes" id="UP000474296"/>
    </source>
</evidence>
<dbReference type="Proteomes" id="UP000474296">
    <property type="component" value="Unassembled WGS sequence"/>
</dbReference>
<evidence type="ECO:0000256" key="1">
    <source>
        <dbReference type="SAM" id="Phobius"/>
    </source>
</evidence>
<dbReference type="RefSeq" id="WP_164029636.1">
    <property type="nucleotide sequence ID" value="NZ_JAABOQ010000002.1"/>
</dbReference>
<evidence type="ECO:0000313" key="2">
    <source>
        <dbReference type="EMBL" id="NER16361.1"/>
    </source>
</evidence>
<accession>A0A6M0CF19</accession>